<name>A0A816AEK3_ADIRI</name>
<comment type="caution">
    <text evidence="3">The sequence shown here is derived from an EMBL/GenBank/DDBJ whole genome shotgun (WGS) entry which is preliminary data.</text>
</comment>
<evidence type="ECO:0000313" key="3">
    <source>
        <dbReference type="EMBL" id="CAF1596446.1"/>
    </source>
</evidence>
<reference evidence="3" key="1">
    <citation type="submission" date="2021-02" db="EMBL/GenBank/DDBJ databases">
        <authorList>
            <person name="Nowell W R."/>
        </authorList>
    </citation>
    <scope>NUCLEOTIDE SEQUENCE</scope>
</reference>
<evidence type="ECO:0000313" key="2">
    <source>
        <dbReference type="EMBL" id="CAF1292770.1"/>
    </source>
</evidence>
<keyword evidence="1" id="KW-0472">Membrane</keyword>
<accession>A0A816AEK3</accession>
<evidence type="ECO:0000256" key="1">
    <source>
        <dbReference type="SAM" id="Phobius"/>
    </source>
</evidence>
<feature type="transmembrane region" description="Helical" evidence="1">
    <location>
        <begin position="55"/>
        <end position="80"/>
    </location>
</feature>
<dbReference type="Proteomes" id="UP000663828">
    <property type="component" value="Unassembled WGS sequence"/>
</dbReference>
<dbReference type="Proteomes" id="UP000663852">
    <property type="component" value="Unassembled WGS sequence"/>
</dbReference>
<keyword evidence="1" id="KW-1133">Transmembrane helix</keyword>
<gene>
    <name evidence="2" type="ORF">EDS130_LOCUS30178</name>
    <name evidence="3" type="ORF">XAT740_LOCUS47165</name>
</gene>
<feature type="transmembrane region" description="Helical" evidence="1">
    <location>
        <begin position="92"/>
        <end position="111"/>
    </location>
</feature>
<feature type="transmembrane region" description="Helical" evidence="1">
    <location>
        <begin position="175"/>
        <end position="195"/>
    </location>
</feature>
<proteinExistence type="predicted"/>
<sequence length="240" mass="27956">MTQEESGVLLTNDQTPDDKSTKQYDLIFPRSLISLTKDINKAYPSKLRLAKHLLLSYYFQLFIVFIVSLICLIVACTHHAYDYQYYMSRTVLILQAAFALVIVSLHLCISVSRSPSFLMTQFSFNQRHLIQYCVILSHLLTVFSIIWFFIGHIWLIPEIAYAFAWEFRVSSGTQLVIPMFILEYVIGIWLLYCCIRNNVRHLTQHRMSKEISNEINLRDTVKCEQAIENKAQSNDQSLNV</sequence>
<dbReference type="EMBL" id="CAJNOJ010000209">
    <property type="protein sequence ID" value="CAF1292770.1"/>
    <property type="molecule type" value="Genomic_DNA"/>
</dbReference>
<evidence type="ECO:0000313" key="4">
    <source>
        <dbReference type="Proteomes" id="UP000663828"/>
    </source>
</evidence>
<keyword evidence="1" id="KW-0812">Transmembrane</keyword>
<keyword evidence="4" id="KW-1185">Reference proteome</keyword>
<organism evidence="3 4">
    <name type="scientific">Adineta ricciae</name>
    <name type="common">Rotifer</name>
    <dbReference type="NCBI Taxonomy" id="249248"/>
    <lineage>
        <taxon>Eukaryota</taxon>
        <taxon>Metazoa</taxon>
        <taxon>Spiralia</taxon>
        <taxon>Gnathifera</taxon>
        <taxon>Rotifera</taxon>
        <taxon>Eurotatoria</taxon>
        <taxon>Bdelloidea</taxon>
        <taxon>Adinetida</taxon>
        <taxon>Adinetidae</taxon>
        <taxon>Adineta</taxon>
    </lineage>
</organism>
<dbReference type="AlphaFoldDB" id="A0A816AEK3"/>
<feature type="transmembrane region" description="Helical" evidence="1">
    <location>
        <begin position="132"/>
        <end position="155"/>
    </location>
</feature>
<protein>
    <submittedName>
        <fullName evidence="3">Uncharacterized protein</fullName>
    </submittedName>
</protein>
<dbReference type="EMBL" id="CAJNOR010006486">
    <property type="protein sequence ID" value="CAF1596446.1"/>
    <property type="molecule type" value="Genomic_DNA"/>
</dbReference>